<dbReference type="PROSITE" id="PS00678">
    <property type="entry name" value="WD_REPEATS_1"/>
    <property type="match status" value="1"/>
</dbReference>
<dbReference type="PANTHER" id="PTHR14885">
    <property type="entry name" value="CILIA- AND FLAGELLA-ASSOCIATED PROTEIN 43-RELATED"/>
    <property type="match status" value="1"/>
</dbReference>
<dbReference type="PANTHER" id="PTHR14885:SF3">
    <property type="entry name" value="CILIA- AND FLAGELLA-ASSOCIATED PROTEIN 44"/>
    <property type="match status" value="1"/>
</dbReference>
<feature type="coiled-coil region" evidence="9">
    <location>
        <begin position="1329"/>
        <end position="1363"/>
    </location>
</feature>
<feature type="repeat" description="WD" evidence="8">
    <location>
        <begin position="150"/>
        <end position="172"/>
    </location>
</feature>
<keyword evidence="3 8" id="KW-0853">WD repeat</keyword>
<feature type="region of interest" description="Disordered" evidence="10">
    <location>
        <begin position="1188"/>
        <end position="1224"/>
    </location>
</feature>
<feature type="coiled-coil region" evidence="9">
    <location>
        <begin position="1493"/>
        <end position="1520"/>
    </location>
</feature>
<evidence type="ECO:0000313" key="12">
    <source>
        <dbReference type="Proteomes" id="UP000683360"/>
    </source>
</evidence>
<dbReference type="SUPFAM" id="SSF50978">
    <property type="entry name" value="WD40 repeat-like"/>
    <property type="match status" value="1"/>
</dbReference>
<feature type="repeat" description="WD" evidence="8">
    <location>
        <begin position="238"/>
        <end position="270"/>
    </location>
</feature>
<dbReference type="GO" id="GO:0005930">
    <property type="term" value="C:axoneme"/>
    <property type="evidence" value="ECO:0007669"/>
    <property type="project" value="UniProtKB-SubCell"/>
</dbReference>
<evidence type="ECO:0000256" key="3">
    <source>
        <dbReference type="ARBA" id="ARBA00022574"/>
    </source>
</evidence>
<organism evidence="11 12">
    <name type="scientific">Mytilus edulis</name>
    <name type="common">Blue mussel</name>
    <dbReference type="NCBI Taxonomy" id="6550"/>
    <lineage>
        <taxon>Eukaryota</taxon>
        <taxon>Metazoa</taxon>
        <taxon>Spiralia</taxon>
        <taxon>Lophotrochozoa</taxon>
        <taxon>Mollusca</taxon>
        <taxon>Bivalvia</taxon>
        <taxon>Autobranchia</taxon>
        <taxon>Pteriomorphia</taxon>
        <taxon>Mytilida</taxon>
        <taxon>Mytiloidea</taxon>
        <taxon>Mytilidae</taxon>
        <taxon>Mytilinae</taxon>
        <taxon>Mytilus</taxon>
    </lineage>
</organism>
<evidence type="ECO:0000256" key="7">
    <source>
        <dbReference type="ARBA" id="ARBA00023273"/>
    </source>
</evidence>
<dbReference type="Gene3D" id="2.130.10.10">
    <property type="entry name" value="YVTN repeat-like/Quinoprotein amine dehydrogenase"/>
    <property type="match status" value="3"/>
</dbReference>
<accession>A0A8S3U6V3</accession>
<evidence type="ECO:0000256" key="5">
    <source>
        <dbReference type="ARBA" id="ARBA00023054"/>
    </source>
</evidence>
<dbReference type="GO" id="GO:0003341">
    <property type="term" value="P:cilium movement"/>
    <property type="evidence" value="ECO:0007669"/>
    <property type="project" value="UniProtKB-ARBA"/>
</dbReference>
<evidence type="ECO:0000256" key="1">
    <source>
        <dbReference type="ARBA" id="ARBA00004430"/>
    </source>
</evidence>
<dbReference type="SMART" id="SM00320">
    <property type="entry name" value="WD40"/>
    <property type="match status" value="6"/>
</dbReference>
<dbReference type="InterPro" id="IPR019775">
    <property type="entry name" value="WD40_repeat_CS"/>
</dbReference>
<keyword evidence="12" id="KW-1185">Reference proteome</keyword>
<dbReference type="Proteomes" id="UP000683360">
    <property type="component" value="Unassembled WGS sequence"/>
</dbReference>
<feature type="coiled-coil region" evidence="9">
    <location>
        <begin position="624"/>
        <end position="663"/>
    </location>
</feature>
<evidence type="ECO:0000256" key="8">
    <source>
        <dbReference type="PROSITE-ProRule" id="PRU00221"/>
    </source>
</evidence>
<evidence type="ECO:0000256" key="2">
    <source>
        <dbReference type="ARBA" id="ARBA00022490"/>
    </source>
</evidence>
<keyword evidence="5 9" id="KW-0175">Coiled coil</keyword>
<dbReference type="InterPro" id="IPR015943">
    <property type="entry name" value="WD40/YVTN_repeat-like_dom_sf"/>
</dbReference>
<evidence type="ECO:0000256" key="10">
    <source>
        <dbReference type="SAM" id="MobiDB-lite"/>
    </source>
</evidence>
<feature type="compositionally biased region" description="Basic and acidic residues" evidence="10">
    <location>
        <begin position="437"/>
        <end position="455"/>
    </location>
</feature>
<feature type="region of interest" description="Disordered" evidence="10">
    <location>
        <begin position="1522"/>
        <end position="1544"/>
    </location>
</feature>
<evidence type="ECO:0000256" key="6">
    <source>
        <dbReference type="ARBA" id="ARBA00023212"/>
    </source>
</evidence>
<keyword evidence="7" id="KW-0966">Cell projection</keyword>
<dbReference type="EMBL" id="CAJPWZ010002408">
    <property type="protein sequence ID" value="CAG2237889.1"/>
    <property type="molecule type" value="Genomic_DNA"/>
</dbReference>
<dbReference type="Pfam" id="PF00400">
    <property type="entry name" value="WD40"/>
    <property type="match status" value="2"/>
</dbReference>
<reference evidence="11" key="1">
    <citation type="submission" date="2021-03" db="EMBL/GenBank/DDBJ databases">
        <authorList>
            <person name="Bekaert M."/>
        </authorList>
    </citation>
    <scope>NUCLEOTIDE SEQUENCE</scope>
</reference>
<protein>
    <submittedName>
        <fullName evidence="11">CFAP44</fullName>
    </submittedName>
</protein>
<dbReference type="PROSITE" id="PS50082">
    <property type="entry name" value="WD_REPEATS_2"/>
    <property type="match status" value="2"/>
</dbReference>
<feature type="compositionally biased region" description="Pro residues" evidence="10">
    <location>
        <begin position="1527"/>
        <end position="1536"/>
    </location>
</feature>
<keyword evidence="2" id="KW-0963">Cytoplasm</keyword>
<feature type="region of interest" description="Disordered" evidence="10">
    <location>
        <begin position="437"/>
        <end position="476"/>
    </location>
</feature>
<comment type="subcellular location">
    <subcellularLocation>
        <location evidence="1">Cytoplasm</location>
        <location evidence="1">Cytoskeleton</location>
        <location evidence="1">Cilium axoneme</location>
    </subcellularLocation>
</comment>
<sequence>MILKNANPDGNLLASQGGDPDFMLTLWEWKKEQTVLRYKAFSQDVFRVTFSADLEGQLTTAGTSHIRFWKMADTFTGLKLQGQLGKFGRTEITDIEGYVELPDGKVLSGAEWGNMLLWEGGLIKVEITRKGKKPCHQGPIEQILLDEGELITVGSDGCIRVWDFESIDTADATDDSATFEMEPMNELKVGHDVNLKSILKCTDAENEITVWYAQDASGGIWKLDLSFSHTSPAPEKMFTYHAGAILGCDISPESHLVASTGVDQTVRLFDYVQRKQICEKKYASKGSALLWAPKLVDTKCATVIAGNPSHWGKTCNKSVVSIATDHAGEILATWGEDSTVFFMNINGLSYEPIGFVQVPAPVRKVQWSPGRFKRSTLLVFCEEGYVVEIDSPEGAKFDTSHTYHITGLTMKQYQFKSVKSKVRHEEDLEKKRIEEAARKKKEEDDRRRRIERGLETESEQGDEPEEKKEKEPEWHPYIPEEASPILTGYYSEEGKFWLSMGEFDAGYLYECKFMNEAEKSGLPEEVHDEPIRYVPVLESDDIPIHNITFSNNGKQVLFGMEDGAIRIHSVDVAFDISTLNFFWQLNIHDNNYGHLTGLKLGYDSLSLISVGADGNFFMFDVMTQENLDKKIAEAKAKLPSAKKREVRRQISKFRRQFKGLLEKNEGLPMNIQLKKEEFEMDREIKEELQKQRDERIEIVRRELAWESEKQRIALEKLRKRYKDVVECERIVVKAFETSHEVASFRAAKLSDDFYHMKAEFERRKTNMTRDDLTRDPTRELMTGQTRLTEMGTDAGGKQDDATAKIATTTTLKGSMGERITKALGKVEEKKKKRAQRRAQWDDLYSTKPEDDFEDPNDVASIKEAKDNMGYFNLKTAKDYIVPDHLRMNVEKARGRLLVLKDLIHEYKYNFNLKLLSIRDKKIQIIEEIKDVVCNLKEVHQKLEETNRKTIPPVPEMQLCEMPEKKLEYTRDTLVKFKKEYEQQQKASKGSSTGGFGGFGGFGGETKAVSPTPARHMSESKVKTDSASSEVLEDVELTPLEIELKQAEDIKMLYEQDRLLNRINELVQNFDAELRILRHEKFKLDIVMKNADLRQVTLFEELVLLKEFEKREDVLAEKVTNKAQEKIDMQNKIVEITNKIEMKKKEIEKMGEKDRALQAQFSVLLGDKNQWAEYLTKVYKKKIKRAKKKVSEDDESEESDDDSDDDSEWDEDEDESDDDAGGYDLDICPPGCDQTLYDNTCAMREKRLDIEEALVEEKKNNETLKKELESMNKKLKVIINALKTAQNDLEAFQLEKQQKLNELDVVVTLKLHQIQYMINAVLPQDLSQTLVFESNGVNRLQHRIKELEHEKQLQKKQMKEARKTHVTLIKDRKVFDAKIREMEEQTNEMMIAKFGQHVDIEKLETITVNRAIEELKEKLRMTEIQCSEEVTEWDEKIKDKKNKITLLIRDNTNRLDQLNLLMNEQKQFEKSLDSRQKNLGEEYSGIRKADVHEKQRLIQLVQLQAQEIDALKEEIMLLSRKGGHILPPAQPPLPQTPPNLRTISN</sequence>
<name>A0A8S3U6V3_MYTED</name>
<proteinExistence type="predicted"/>
<dbReference type="InterPro" id="IPR001680">
    <property type="entry name" value="WD40_rpt"/>
</dbReference>
<feature type="compositionally biased region" description="Acidic residues" evidence="10">
    <location>
        <begin position="1191"/>
        <end position="1220"/>
    </location>
</feature>
<comment type="caution">
    <text evidence="11">The sequence shown here is derived from an EMBL/GenBank/DDBJ whole genome shotgun (WGS) entry which is preliminary data.</text>
</comment>
<dbReference type="OrthoDB" id="1935234at2759"/>
<evidence type="ECO:0000313" key="11">
    <source>
        <dbReference type="EMBL" id="CAG2237889.1"/>
    </source>
</evidence>
<feature type="coiled-coil region" evidence="9">
    <location>
        <begin position="1246"/>
        <end position="1301"/>
    </location>
</feature>
<gene>
    <name evidence="11" type="ORF">MEDL_50298</name>
</gene>
<dbReference type="Pfam" id="PF25828">
    <property type="entry name" value="CC_Cfap43"/>
    <property type="match status" value="2"/>
</dbReference>
<keyword evidence="6" id="KW-0206">Cytoskeleton</keyword>
<dbReference type="InterPro" id="IPR036322">
    <property type="entry name" value="WD40_repeat_dom_sf"/>
</dbReference>
<feature type="compositionally biased region" description="Basic and acidic residues" evidence="10">
    <location>
        <begin position="465"/>
        <end position="474"/>
    </location>
</feature>
<keyword evidence="4" id="KW-0677">Repeat</keyword>
<evidence type="ECO:0000256" key="9">
    <source>
        <dbReference type="SAM" id="Coils"/>
    </source>
</evidence>
<feature type="coiled-coil region" evidence="9">
    <location>
        <begin position="1125"/>
        <end position="1152"/>
    </location>
</feature>
<evidence type="ECO:0000256" key="4">
    <source>
        <dbReference type="ARBA" id="ARBA00022737"/>
    </source>
</evidence>